<dbReference type="AlphaFoldDB" id="A0A7C9MBY2"/>
<gene>
    <name evidence="2" type="ORF">GO986_22045</name>
</gene>
<dbReference type="SUPFAM" id="SSF54919">
    <property type="entry name" value="Nucleoside diphosphate kinase, NDK"/>
    <property type="match status" value="1"/>
</dbReference>
<reference evidence="2 3" key="1">
    <citation type="submission" date="2019-12" db="EMBL/GenBank/DDBJ databases">
        <title>Deinococcus sp. HMF7620 Genome sequencing and assembly.</title>
        <authorList>
            <person name="Kang H."/>
            <person name="Kim H."/>
            <person name="Joh K."/>
        </authorList>
    </citation>
    <scope>NUCLEOTIDE SEQUENCE [LARGE SCALE GENOMIC DNA]</scope>
    <source>
        <strain evidence="2 3">HMF7620</strain>
    </source>
</reference>
<feature type="compositionally biased region" description="Basic residues" evidence="1">
    <location>
        <begin position="1"/>
        <end position="32"/>
    </location>
</feature>
<proteinExistence type="predicted"/>
<dbReference type="InterPro" id="IPR036850">
    <property type="entry name" value="NDK-like_dom_sf"/>
</dbReference>
<feature type="region of interest" description="Disordered" evidence="1">
    <location>
        <begin position="1"/>
        <end position="53"/>
    </location>
</feature>
<dbReference type="Gene3D" id="3.30.70.141">
    <property type="entry name" value="Nucleoside diphosphate kinase-like domain"/>
    <property type="match status" value="1"/>
</dbReference>
<protein>
    <recommendedName>
        <fullName evidence="4">Nucleoside diphosphate kinase-like domain-containing protein</fullName>
    </recommendedName>
</protein>
<dbReference type="EMBL" id="WQLB01000061">
    <property type="protein sequence ID" value="MVN89419.1"/>
    <property type="molecule type" value="Genomic_DNA"/>
</dbReference>
<dbReference type="Proteomes" id="UP000483286">
    <property type="component" value="Unassembled WGS sequence"/>
</dbReference>
<accession>A0A7C9MBY2</accession>
<evidence type="ECO:0008006" key="4">
    <source>
        <dbReference type="Google" id="ProtNLM"/>
    </source>
</evidence>
<evidence type="ECO:0000313" key="3">
    <source>
        <dbReference type="Proteomes" id="UP000483286"/>
    </source>
</evidence>
<evidence type="ECO:0000313" key="2">
    <source>
        <dbReference type="EMBL" id="MVN89419.1"/>
    </source>
</evidence>
<sequence>MSARGRWRNRQRHHAPRPGHVRPARRPRRRTRRPVDAHPRHPGRPSVTSLSPSEQHLLTRVPWKKSEFFKDPYFREGLLTVQQAFADAPLDHLQELTLVVFRPDALLLGKAHDIYQQILQRGYVPLAARTVHLNRNCIREIWRYSYYVASADRITLHERIFDLTEAVVVLFRGVSHPQPATVRLSLNKGSAKHEKQGGNAIRRTVGSPNRFLSLFHVSDEPIDVVRELGVLFNWQDRLAFLHDAQQHWDGTGAQRSTEAQLLAQQERCAPLGTLGFEAALSRRHLTLPAHFPALAFTDDLLHHQVPEPAHRWASVALASFLVNPYDPQFQDTQYEKFDRYWKDPTGASP</sequence>
<keyword evidence="3" id="KW-1185">Reference proteome</keyword>
<organism evidence="2 3">
    <name type="scientific">Deinococcus arboris</name>
    <dbReference type="NCBI Taxonomy" id="2682977"/>
    <lineage>
        <taxon>Bacteria</taxon>
        <taxon>Thermotogati</taxon>
        <taxon>Deinococcota</taxon>
        <taxon>Deinococci</taxon>
        <taxon>Deinococcales</taxon>
        <taxon>Deinococcaceae</taxon>
        <taxon>Deinococcus</taxon>
    </lineage>
</organism>
<evidence type="ECO:0000256" key="1">
    <source>
        <dbReference type="SAM" id="MobiDB-lite"/>
    </source>
</evidence>
<comment type="caution">
    <text evidence="2">The sequence shown here is derived from an EMBL/GenBank/DDBJ whole genome shotgun (WGS) entry which is preliminary data.</text>
</comment>
<name>A0A7C9MBY2_9DEIO</name>